<sequence length="89" mass="9865">MATLPVPARIFFNDFAFELVDYSVKRNSEVVSSASGLPSDENGRRYIAFLMDASIICGDILTSDSGSFEVTEIAYDSYNGKPDMIKAYY</sequence>
<dbReference type="AlphaFoldDB" id="S9UAE4"/>
<evidence type="ECO:0000313" key="1">
    <source>
        <dbReference type="EMBL" id="EPY07450.1"/>
    </source>
</evidence>
<reference evidence="1 2" key="1">
    <citation type="submission" date="2013-05" db="EMBL/GenBank/DDBJ databases">
        <authorList>
            <person name="Strain E.A."/>
            <person name="Brown E."/>
            <person name="Allard M.W."/>
            <person name="Luo Y.L."/>
        </authorList>
    </citation>
    <scope>NUCLEOTIDE SEQUENCE [LARGE SCALE GENOMIC DNA]</scope>
    <source>
        <strain evidence="1 2">TS-15</strain>
    </source>
</reference>
<evidence type="ECO:0000313" key="2">
    <source>
        <dbReference type="Proteomes" id="UP000015344"/>
    </source>
</evidence>
<gene>
    <name evidence="1" type="ORF">PAALTS15_10005</name>
</gene>
<accession>S9UAE4</accession>
<proteinExistence type="predicted"/>
<comment type="caution">
    <text evidence="1">The sequence shown here is derived from an EMBL/GenBank/DDBJ whole genome shotgun (WGS) entry which is preliminary data.</text>
</comment>
<dbReference type="PATRIC" id="fig|1117108.3.peg.2077"/>
<protein>
    <submittedName>
        <fullName evidence="1">Uncharacterized protein</fullName>
    </submittedName>
</protein>
<organism evidence="1 2">
    <name type="scientific">Paenibacillus alvei TS-15</name>
    <dbReference type="NCBI Taxonomy" id="1117108"/>
    <lineage>
        <taxon>Bacteria</taxon>
        <taxon>Bacillati</taxon>
        <taxon>Bacillota</taxon>
        <taxon>Bacilli</taxon>
        <taxon>Bacillales</taxon>
        <taxon>Paenibacillaceae</taxon>
        <taxon>Paenibacillus</taxon>
    </lineage>
</organism>
<dbReference type="EMBL" id="ATMT01000043">
    <property type="protein sequence ID" value="EPY07450.1"/>
    <property type="molecule type" value="Genomic_DNA"/>
</dbReference>
<dbReference type="RefSeq" id="WP_021259418.1">
    <property type="nucleotide sequence ID" value="NZ_ATMT01000043.1"/>
</dbReference>
<name>S9UAE4_PAEAL</name>
<dbReference type="Proteomes" id="UP000015344">
    <property type="component" value="Unassembled WGS sequence"/>
</dbReference>